<evidence type="ECO:0000313" key="3">
    <source>
        <dbReference type="Proteomes" id="UP000318582"/>
    </source>
</evidence>
<dbReference type="AlphaFoldDB" id="A0A507E8R3"/>
<dbReference type="InterPro" id="IPR000073">
    <property type="entry name" value="AB_hydrolase_1"/>
</dbReference>
<dbReference type="SUPFAM" id="SSF53474">
    <property type="entry name" value="alpha/beta-Hydrolases"/>
    <property type="match status" value="1"/>
</dbReference>
<dbReference type="InterPro" id="IPR050266">
    <property type="entry name" value="AB_hydrolase_sf"/>
</dbReference>
<accession>A0A507E8R3</accession>
<comment type="caution">
    <text evidence="2">The sequence shown here is derived from an EMBL/GenBank/DDBJ whole genome shotgun (WGS) entry which is preliminary data.</text>
</comment>
<reference evidence="2 3" key="1">
    <citation type="journal article" date="2019" name="Sci. Rep.">
        <title>Comparative genomics of chytrid fungi reveal insights into the obligate biotrophic and pathogenic lifestyle of Synchytrium endobioticum.</title>
        <authorList>
            <person name="van de Vossenberg B.T.L.H."/>
            <person name="Warris S."/>
            <person name="Nguyen H.D.T."/>
            <person name="van Gent-Pelzer M.P.E."/>
            <person name="Joly D.L."/>
            <person name="van de Geest H.C."/>
            <person name="Bonants P.J.M."/>
            <person name="Smith D.S."/>
            <person name="Levesque C.A."/>
            <person name="van der Lee T.A.J."/>
        </authorList>
    </citation>
    <scope>NUCLEOTIDE SEQUENCE [LARGE SCALE GENOMIC DNA]</scope>
    <source>
        <strain evidence="2 3">CBS 809.83</strain>
    </source>
</reference>
<dbReference type="Gene3D" id="3.40.50.1820">
    <property type="entry name" value="alpha/beta hydrolase"/>
    <property type="match status" value="1"/>
</dbReference>
<evidence type="ECO:0000313" key="2">
    <source>
        <dbReference type="EMBL" id="TPX60194.1"/>
    </source>
</evidence>
<keyword evidence="3" id="KW-1185">Reference proteome</keyword>
<organism evidence="2 3">
    <name type="scientific">Powellomyces hirtus</name>
    <dbReference type="NCBI Taxonomy" id="109895"/>
    <lineage>
        <taxon>Eukaryota</taxon>
        <taxon>Fungi</taxon>
        <taxon>Fungi incertae sedis</taxon>
        <taxon>Chytridiomycota</taxon>
        <taxon>Chytridiomycota incertae sedis</taxon>
        <taxon>Chytridiomycetes</taxon>
        <taxon>Spizellomycetales</taxon>
        <taxon>Powellomycetaceae</taxon>
        <taxon>Powellomyces</taxon>
    </lineage>
</organism>
<gene>
    <name evidence="2" type="ORF">PhCBS80983_g01918</name>
</gene>
<dbReference type="InterPro" id="IPR029058">
    <property type="entry name" value="AB_hydrolase_fold"/>
</dbReference>
<sequence>MFTQTSSVPVEHGKLAYTYIPSTDSKPTVLFLHATVADQSMWTPQMSYLSKTHSVLRCDLRGAGKTFNDPQAPPDATYSPVEDVIALLDHLKVNKVVIVGASAGGMVAMDVAVNHPHRVVGVVHVCSAVNGLDEPEYDEAETGTDVEKEVFARLMAAYVAKDYATLTTVNVEMWADGCGQPHGRSGDVGKKMERMMTDNFANHEQKGELVVARRHPVTSTASRIAEIQCPVLVITGGYDTTPTQRAGTWVAKNVPRAETFHFEKCAHMPSMEEPDEFNILVERFLNKL</sequence>
<feature type="domain" description="AB hydrolase-1" evidence="1">
    <location>
        <begin position="29"/>
        <end position="277"/>
    </location>
</feature>
<dbReference type="EMBL" id="QEAQ01000017">
    <property type="protein sequence ID" value="TPX60194.1"/>
    <property type="molecule type" value="Genomic_DNA"/>
</dbReference>
<dbReference type="STRING" id="109895.A0A507E8R3"/>
<proteinExistence type="predicted"/>
<dbReference type="PANTHER" id="PTHR43798">
    <property type="entry name" value="MONOACYLGLYCEROL LIPASE"/>
    <property type="match status" value="1"/>
</dbReference>
<dbReference type="Pfam" id="PF12697">
    <property type="entry name" value="Abhydrolase_6"/>
    <property type="match status" value="1"/>
</dbReference>
<dbReference type="Proteomes" id="UP000318582">
    <property type="component" value="Unassembled WGS sequence"/>
</dbReference>
<evidence type="ECO:0000259" key="1">
    <source>
        <dbReference type="Pfam" id="PF12697"/>
    </source>
</evidence>
<name>A0A507E8R3_9FUNG</name>
<protein>
    <recommendedName>
        <fullName evidence="1">AB hydrolase-1 domain-containing protein</fullName>
    </recommendedName>
</protein>